<keyword evidence="7" id="KW-1185">Reference proteome</keyword>
<gene>
    <name evidence="6" type="ORF">SAMN05216372_104479</name>
</gene>
<dbReference type="InterPro" id="IPR035895">
    <property type="entry name" value="HPr-like_sf"/>
</dbReference>
<evidence type="ECO:0000256" key="3">
    <source>
        <dbReference type="ARBA" id="ARBA00022490"/>
    </source>
</evidence>
<dbReference type="NCBIfam" id="TIGR01003">
    <property type="entry name" value="PTS_HPr_family"/>
    <property type="match status" value="1"/>
</dbReference>
<reference evidence="7" key="1">
    <citation type="submission" date="2016-10" db="EMBL/GenBank/DDBJ databases">
        <authorList>
            <person name="Varghese N."/>
            <person name="Submissions S."/>
        </authorList>
    </citation>
    <scope>NUCLEOTIDE SEQUENCE [LARGE SCALE GENOMIC DNA]</scope>
    <source>
        <strain evidence="7">JCM 2783</strain>
    </source>
</reference>
<dbReference type="Pfam" id="PF00381">
    <property type="entry name" value="PTS-HPr"/>
    <property type="match status" value="1"/>
</dbReference>
<dbReference type="Gene3D" id="3.30.1340.10">
    <property type="entry name" value="HPr-like"/>
    <property type="match status" value="1"/>
</dbReference>
<evidence type="ECO:0000313" key="7">
    <source>
        <dbReference type="Proteomes" id="UP000243950"/>
    </source>
</evidence>
<dbReference type="CDD" id="cd00367">
    <property type="entry name" value="PTS-HPr_like"/>
    <property type="match status" value="1"/>
</dbReference>
<accession>A0A1I1VTS0</accession>
<dbReference type="GO" id="GO:0005737">
    <property type="term" value="C:cytoplasm"/>
    <property type="evidence" value="ECO:0007669"/>
    <property type="project" value="UniProtKB-SubCell"/>
</dbReference>
<dbReference type="PANTHER" id="PTHR33705">
    <property type="entry name" value="PHOSPHOCARRIER PROTEIN HPR"/>
    <property type="match status" value="1"/>
</dbReference>
<dbReference type="PROSITE" id="PS00369">
    <property type="entry name" value="PTS_HPR_HIS"/>
    <property type="match status" value="1"/>
</dbReference>
<dbReference type="AlphaFoldDB" id="A0A1I1VTS0"/>
<name>A0A1I1VTS0_PSEOC</name>
<dbReference type="PROSITE" id="PS51350">
    <property type="entry name" value="PTS_HPR_DOM"/>
    <property type="match status" value="1"/>
</dbReference>
<dbReference type="GO" id="GO:0009401">
    <property type="term" value="P:phosphoenolpyruvate-dependent sugar phosphotransferase system"/>
    <property type="evidence" value="ECO:0007669"/>
    <property type="project" value="UniProtKB-KW"/>
</dbReference>
<dbReference type="InterPro" id="IPR000032">
    <property type="entry name" value="HPr-like"/>
</dbReference>
<dbReference type="EMBL" id="FOMO01000004">
    <property type="protein sequence ID" value="SFD83950.1"/>
    <property type="molecule type" value="Genomic_DNA"/>
</dbReference>
<dbReference type="Proteomes" id="UP000243950">
    <property type="component" value="Unassembled WGS sequence"/>
</dbReference>
<sequence length="90" mass="9705">MPAREITIINKLGLHARAAAKFVGVAGRFPCQIKIGRSAESMVDGKSIMAVMMLAAGKGTNVHLLTDGEREDEAMQALVDLINNYFDEGE</sequence>
<keyword evidence="3" id="KW-0963">Cytoplasm</keyword>
<dbReference type="InterPro" id="IPR050399">
    <property type="entry name" value="HPr"/>
</dbReference>
<comment type="similarity">
    <text evidence="2">Belongs to the HPr family.</text>
</comment>
<protein>
    <submittedName>
        <fullName evidence="6">Phosphocarrier protein</fullName>
    </submittedName>
</protein>
<evidence type="ECO:0000256" key="4">
    <source>
        <dbReference type="ARBA" id="ARBA00022683"/>
    </source>
</evidence>
<feature type="domain" description="HPr" evidence="5">
    <location>
        <begin position="1"/>
        <end position="89"/>
    </location>
</feature>
<evidence type="ECO:0000256" key="2">
    <source>
        <dbReference type="ARBA" id="ARBA00010736"/>
    </source>
</evidence>
<proteinExistence type="inferred from homology"/>
<evidence type="ECO:0000313" key="6">
    <source>
        <dbReference type="EMBL" id="SFD83950.1"/>
    </source>
</evidence>
<dbReference type="PRINTS" id="PR00107">
    <property type="entry name" value="PHOSPHOCPHPR"/>
</dbReference>
<dbReference type="InterPro" id="IPR002114">
    <property type="entry name" value="PTS_HPr_Ser_P_site"/>
</dbReference>
<dbReference type="PANTHER" id="PTHR33705:SF2">
    <property type="entry name" value="PHOSPHOCARRIER PROTEIN NPR"/>
    <property type="match status" value="1"/>
</dbReference>
<dbReference type="SUPFAM" id="SSF55594">
    <property type="entry name" value="HPr-like"/>
    <property type="match status" value="1"/>
</dbReference>
<evidence type="ECO:0000259" key="5">
    <source>
        <dbReference type="PROSITE" id="PS51350"/>
    </source>
</evidence>
<dbReference type="RefSeq" id="WP_093504213.1">
    <property type="nucleotide sequence ID" value="NZ_BSSG01000003.1"/>
</dbReference>
<keyword evidence="4" id="KW-0598">Phosphotransferase system</keyword>
<dbReference type="PROSITE" id="PS00589">
    <property type="entry name" value="PTS_HPR_SER"/>
    <property type="match status" value="1"/>
</dbReference>
<organism evidence="6 7">
    <name type="scientific">Pseudomonas straminea</name>
    <dbReference type="NCBI Taxonomy" id="47882"/>
    <lineage>
        <taxon>Bacteria</taxon>
        <taxon>Pseudomonadati</taxon>
        <taxon>Pseudomonadota</taxon>
        <taxon>Gammaproteobacteria</taxon>
        <taxon>Pseudomonadales</taxon>
        <taxon>Pseudomonadaceae</taxon>
        <taxon>Phytopseudomonas</taxon>
    </lineage>
</organism>
<dbReference type="InterPro" id="IPR001020">
    <property type="entry name" value="PTS_HPr_His_P_site"/>
</dbReference>
<comment type="subcellular location">
    <subcellularLocation>
        <location evidence="1">Cytoplasm</location>
    </subcellularLocation>
</comment>
<evidence type="ECO:0000256" key="1">
    <source>
        <dbReference type="ARBA" id="ARBA00004496"/>
    </source>
</evidence>